<dbReference type="EMBL" id="JBHSDJ010000127">
    <property type="protein sequence ID" value="MFC4248730.1"/>
    <property type="molecule type" value="Genomic_DNA"/>
</dbReference>
<dbReference type="AlphaFoldDB" id="A0ABD5P3M2"/>
<gene>
    <name evidence="3" type="ORF">ACFOZ7_17655</name>
</gene>
<dbReference type="Proteomes" id="UP001595821">
    <property type="component" value="Unassembled WGS sequence"/>
</dbReference>
<comment type="caution">
    <text evidence="3">The sequence shown here is derived from an EMBL/GenBank/DDBJ whole genome shotgun (WGS) entry which is preliminary data.</text>
</comment>
<proteinExistence type="predicted"/>
<dbReference type="GeneID" id="71856065"/>
<name>A0ABD5P3M2_9EURY</name>
<feature type="region of interest" description="Disordered" evidence="2">
    <location>
        <begin position="819"/>
        <end position="838"/>
    </location>
</feature>
<evidence type="ECO:0000313" key="3">
    <source>
        <dbReference type="EMBL" id="MFC4248730.1"/>
    </source>
</evidence>
<evidence type="ECO:0000256" key="2">
    <source>
        <dbReference type="SAM" id="MobiDB-lite"/>
    </source>
</evidence>
<evidence type="ECO:0000256" key="1">
    <source>
        <dbReference type="SAM" id="Coils"/>
    </source>
</evidence>
<feature type="coiled-coil region" evidence="1">
    <location>
        <begin position="336"/>
        <end position="363"/>
    </location>
</feature>
<keyword evidence="1" id="KW-0175">Coiled coil</keyword>
<evidence type="ECO:0000313" key="4">
    <source>
        <dbReference type="Proteomes" id="UP001595821"/>
    </source>
</evidence>
<accession>A0ABD5P3M2</accession>
<dbReference type="RefSeq" id="WP_246976410.1">
    <property type="nucleotide sequence ID" value="NZ_CP095398.1"/>
</dbReference>
<reference evidence="3 4" key="1">
    <citation type="journal article" date="2014" name="Int. J. Syst. Evol. Microbiol.">
        <title>Complete genome sequence of Corynebacterium casei LMG S-19264T (=DSM 44701T), isolated from a smear-ripened cheese.</title>
        <authorList>
            <consortium name="US DOE Joint Genome Institute (JGI-PGF)"/>
            <person name="Walter F."/>
            <person name="Albersmeier A."/>
            <person name="Kalinowski J."/>
            <person name="Ruckert C."/>
        </authorList>
    </citation>
    <scope>NUCLEOTIDE SEQUENCE [LARGE SCALE GENOMIC DNA]</scope>
    <source>
        <strain evidence="3 4">IBRC-M 10912</strain>
    </source>
</reference>
<organism evidence="3 4">
    <name type="scientific">Natribaculum luteum</name>
    <dbReference type="NCBI Taxonomy" id="1586232"/>
    <lineage>
        <taxon>Archaea</taxon>
        <taxon>Methanobacteriati</taxon>
        <taxon>Methanobacteriota</taxon>
        <taxon>Stenosarchaea group</taxon>
        <taxon>Halobacteria</taxon>
        <taxon>Halobacteriales</taxon>
        <taxon>Natrialbaceae</taxon>
        <taxon>Natribaculum</taxon>
    </lineage>
</organism>
<feature type="coiled-coil region" evidence="1">
    <location>
        <begin position="601"/>
        <end position="643"/>
    </location>
</feature>
<sequence length="838" mass="94428">MSERKHLIISVGTSGFRTARTLYRLVNEHGLGDQFKFVSIETAALDDEDVPESLEAVELRRDDAAAQRFEQLKADVPWLDERLELANQGATSKPPIGRFLLEYYHSTVYNSVDQILGEFVDPYETDELSTWLIGALSGGTAAGMFPLLSSMVERIVGSYADQYDIEPRLLAAGTVSKFEHRHQQTTLGPIPSTYVNTNISLQQFTTLLNIPDETGQCPDPYPVTLPMDAAPDSNVLDDEFEITEPPLDALLLLPVDEERMYNASRRGDNEVENFRERVNWTIASAVLSITQTDDGFENITTRTFDNRLMTVSAASVRVPLDEVSTYFEKFDEQEALNQVIDVLEEWEDELEDSVDRVDRLLAHVEETTDEDSTDEDWIASNEIEELSTPVASDLSRIRQTVTSLSLASVAVENLETHADGIVESDTPTAVRLERVRQTIDDLALADADTEDLRTYADRLATRIEGDDDAIPHGTIARLLFYQLVADRIDDELDVHEFVTEVEDFWIDNNETMTDRAPSLDDAGAVEKYEQAIRPALREKRSTIKAKRENTRSIRIGVRRTLKDRLDAVEQRLGVFDHLHDEYTSLVDLRETLDEQLLPDVRVTLRNHRDALLAELETLREEELQEFRNNKSDVESELASAKNRLTGDRKNSIRMLPLNTDSMDEISERTLENAGNVHDLIDAGVVDQDDLVEALRQALASHLDEPLEDYMHNSLNNMSQGTLALLTDSDNRNALDLTNSSGQDAEAVMAAQDIDRRLDVKGIDAPFELTLVALYENVYLTNTSELRRIHERWECGTLDELFEDEVPFEQNIAYPQLFVSGATGAPDPDQGTITETRGD</sequence>
<protein>
    <submittedName>
        <fullName evidence="3">Tubulin-like doman-containing protein</fullName>
    </submittedName>
</protein>